<proteinExistence type="predicted"/>
<organism evidence="2 3">
    <name type="scientific">Vigna angularis var. angularis</name>
    <dbReference type="NCBI Taxonomy" id="157739"/>
    <lineage>
        <taxon>Eukaryota</taxon>
        <taxon>Viridiplantae</taxon>
        <taxon>Streptophyta</taxon>
        <taxon>Embryophyta</taxon>
        <taxon>Tracheophyta</taxon>
        <taxon>Spermatophyta</taxon>
        <taxon>Magnoliopsida</taxon>
        <taxon>eudicotyledons</taxon>
        <taxon>Gunneridae</taxon>
        <taxon>Pentapetalae</taxon>
        <taxon>rosids</taxon>
        <taxon>fabids</taxon>
        <taxon>Fabales</taxon>
        <taxon>Fabaceae</taxon>
        <taxon>Papilionoideae</taxon>
        <taxon>50 kb inversion clade</taxon>
        <taxon>NPAAA clade</taxon>
        <taxon>indigoferoid/millettioid clade</taxon>
        <taxon>Phaseoleae</taxon>
        <taxon>Vigna</taxon>
    </lineage>
</organism>
<protein>
    <recommendedName>
        <fullName evidence="4">Aminotransferase-like plant mobile domain-containing protein</fullName>
    </recommendedName>
</protein>
<dbReference type="EMBL" id="AP015038">
    <property type="protein sequence ID" value="BAT89089.1"/>
    <property type="molecule type" value="Genomic_DNA"/>
</dbReference>
<feature type="chain" id="PRO_5006618006" description="Aminotransferase-like plant mobile domain-containing protein" evidence="1">
    <location>
        <begin position="24"/>
        <end position="168"/>
    </location>
</feature>
<evidence type="ECO:0008006" key="4">
    <source>
        <dbReference type="Google" id="ProtNLM"/>
    </source>
</evidence>
<dbReference type="AlphaFoldDB" id="A0A0S3S8A8"/>
<evidence type="ECO:0000256" key="1">
    <source>
        <dbReference type="SAM" id="SignalP"/>
    </source>
</evidence>
<keyword evidence="1" id="KW-0732">Signal</keyword>
<feature type="signal peptide" evidence="1">
    <location>
        <begin position="1"/>
        <end position="23"/>
    </location>
</feature>
<reference evidence="2 3" key="1">
    <citation type="journal article" date="2015" name="Sci. Rep.">
        <title>The power of single molecule real-time sequencing technology in the de novo assembly of a eukaryotic genome.</title>
        <authorList>
            <person name="Sakai H."/>
            <person name="Naito K."/>
            <person name="Ogiso-Tanaka E."/>
            <person name="Takahashi Y."/>
            <person name="Iseki K."/>
            <person name="Muto C."/>
            <person name="Satou K."/>
            <person name="Teruya K."/>
            <person name="Shiroma A."/>
            <person name="Shimoji M."/>
            <person name="Hirano T."/>
            <person name="Itoh T."/>
            <person name="Kaga A."/>
            <person name="Tomooka N."/>
        </authorList>
    </citation>
    <scope>NUCLEOTIDE SEQUENCE [LARGE SCALE GENOMIC DNA]</scope>
    <source>
        <strain evidence="3">cv. Shumari</strain>
    </source>
</reference>
<sequence>MKREENMCAFALVWVILLGRGIHDRLTTEDLFLLHAIKTRVPTNWVVAISDHMIEIARLHTHNLPYGVFINTVLKHPQVDLTGETKVGCTKTNEIGKVTLTFIGLKKTEDGWVFKDVRAPIMDEVEPSSIDDTPSSFTPHTKFERFVVDQFQRLSTRISKVERDHDSQ</sequence>
<evidence type="ECO:0000313" key="2">
    <source>
        <dbReference type="EMBL" id="BAT89089.1"/>
    </source>
</evidence>
<dbReference type="Proteomes" id="UP000291084">
    <property type="component" value="Chromosome 5"/>
</dbReference>
<evidence type="ECO:0000313" key="3">
    <source>
        <dbReference type="Proteomes" id="UP000291084"/>
    </source>
</evidence>
<name>A0A0S3S8A8_PHAAN</name>
<feature type="non-terminal residue" evidence="2">
    <location>
        <position position="168"/>
    </location>
</feature>
<keyword evidence="3" id="KW-1185">Reference proteome</keyword>
<gene>
    <name evidence="2" type="primary">Vigan.05G277200</name>
    <name evidence="2" type="ORF">VIGAN_05277200</name>
</gene>
<accession>A0A0S3S8A8</accession>